<evidence type="ECO:0000256" key="3">
    <source>
        <dbReference type="ARBA" id="ARBA00022840"/>
    </source>
</evidence>
<reference evidence="5 6" key="1">
    <citation type="submission" date="2018-10" db="EMBL/GenBank/DDBJ databases">
        <title>Anaerotruncus faecis sp. nov., isolated from human feces.</title>
        <authorList>
            <person name="Wang Y.-J."/>
        </authorList>
    </citation>
    <scope>NUCLEOTIDE SEQUENCE [LARGE SCALE GENOMIC DNA]</scope>
    <source>
        <strain evidence="5 6">22A2-44</strain>
    </source>
</reference>
<evidence type="ECO:0000256" key="1">
    <source>
        <dbReference type="ARBA" id="ARBA00022448"/>
    </source>
</evidence>
<dbReference type="GO" id="GO:0005304">
    <property type="term" value="F:L-valine transmembrane transporter activity"/>
    <property type="evidence" value="ECO:0007669"/>
    <property type="project" value="TreeGrafter"/>
</dbReference>
<dbReference type="GO" id="GO:0015192">
    <property type="term" value="F:L-phenylalanine transmembrane transporter activity"/>
    <property type="evidence" value="ECO:0007669"/>
    <property type="project" value="TreeGrafter"/>
</dbReference>
<accession>A0A498CN66</accession>
<dbReference type="Pfam" id="PF12399">
    <property type="entry name" value="BCA_ABC_TP_C"/>
    <property type="match status" value="1"/>
</dbReference>
<proteinExistence type="predicted"/>
<dbReference type="InterPro" id="IPR032823">
    <property type="entry name" value="BCA_ABC_TP_C"/>
</dbReference>
<dbReference type="GO" id="GO:0015188">
    <property type="term" value="F:L-isoleucine transmembrane transporter activity"/>
    <property type="evidence" value="ECO:0007669"/>
    <property type="project" value="TreeGrafter"/>
</dbReference>
<evidence type="ECO:0000313" key="5">
    <source>
        <dbReference type="EMBL" id="RLL07658.1"/>
    </source>
</evidence>
<dbReference type="PROSITE" id="PS50893">
    <property type="entry name" value="ABC_TRANSPORTER_2"/>
    <property type="match status" value="1"/>
</dbReference>
<dbReference type="Proteomes" id="UP000276301">
    <property type="component" value="Unassembled WGS sequence"/>
</dbReference>
<dbReference type="Gene3D" id="3.40.50.300">
    <property type="entry name" value="P-loop containing nucleotide triphosphate hydrolases"/>
    <property type="match status" value="1"/>
</dbReference>
<evidence type="ECO:0000313" key="6">
    <source>
        <dbReference type="Proteomes" id="UP000276301"/>
    </source>
</evidence>
<dbReference type="GO" id="GO:0015808">
    <property type="term" value="P:L-alanine transport"/>
    <property type="evidence" value="ECO:0007669"/>
    <property type="project" value="TreeGrafter"/>
</dbReference>
<keyword evidence="2" id="KW-0547">Nucleotide-binding</keyword>
<dbReference type="SUPFAM" id="SSF52540">
    <property type="entry name" value="P-loop containing nucleoside triphosphate hydrolases"/>
    <property type="match status" value="1"/>
</dbReference>
<dbReference type="GO" id="GO:0042941">
    <property type="term" value="P:D-alanine transmembrane transport"/>
    <property type="evidence" value="ECO:0007669"/>
    <property type="project" value="TreeGrafter"/>
</dbReference>
<sequence>MFFKLENSTIAFGGLVANKNVTAEVEKGQIVGLIGPNGAGKSTMFKSISGFNKIDSGTIRFKDRDITKLGPVEVCRAGIACTFQKAQSFAGMTLEESVLVGAYLRRKRKKDALPFAHEMIRFVGLEGKEQVKIPRLNMFERKKAELAAALATEPEMLLLDELFAGLVPTEVEMMLELVKKVNGELGIALFIVEHVLRVIMSLCEKVYVLEYGEIIASGSPQVISSDERVIKAYLGEDYDVADDQ</sequence>
<dbReference type="GO" id="GO:0016887">
    <property type="term" value="F:ATP hydrolysis activity"/>
    <property type="evidence" value="ECO:0007669"/>
    <property type="project" value="InterPro"/>
</dbReference>
<name>A0A498CN66_9FIRM</name>
<protein>
    <submittedName>
        <fullName evidence="5">ABC transporter ATP-binding protein</fullName>
    </submittedName>
</protein>
<gene>
    <name evidence="5" type="ORF">D4A47_13115</name>
</gene>
<keyword evidence="6" id="KW-1185">Reference proteome</keyword>
<dbReference type="GO" id="GO:0005524">
    <property type="term" value="F:ATP binding"/>
    <property type="evidence" value="ECO:0007669"/>
    <property type="project" value="UniProtKB-KW"/>
</dbReference>
<evidence type="ECO:0000259" key="4">
    <source>
        <dbReference type="PROSITE" id="PS50893"/>
    </source>
</evidence>
<dbReference type="GO" id="GO:0005886">
    <property type="term" value="C:plasma membrane"/>
    <property type="evidence" value="ECO:0007669"/>
    <property type="project" value="TreeGrafter"/>
</dbReference>
<evidence type="ECO:0000256" key="2">
    <source>
        <dbReference type="ARBA" id="ARBA00022741"/>
    </source>
</evidence>
<dbReference type="Pfam" id="PF00005">
    <property type="entry name" value="ABC_tran"/>
    <property type="match status" value="1"/>
</dbReference>
<dbReference type="GO" id="GO:1903805">
    <property type="term" value="P:L-valine import across plasma membrane"/>
    <property type="evidence" value="ECO:0007669"/>
    <property type="project" value="TreeGrafter"/>
</dbReference>
<feature type="domain" description="ABC transporter" evidence="4">
    <location>
        <begin position="3"/>
        <end position="236"/>
    </location>
</feature>
<keyword evidence="3 5" id="KW-0067">ATP-binding</keyword>
<dbReference type="InterPro" id="IPR003593">
    <property type="entry name" value="AAA+_ATPase"/>
</dbReference>
<dbReference type="RefSeq" id="WP_101553284.1">
    <property type="nucleotide sequence ID" value="NZ_DBFNFR010000182.1"/>
</dbReference>
<keyword evidence="1" id="KW-0813">Transport</keyword>
<dbReference type="InterPro" id="IPR003439">
    <property type="entry name" value="ABC_transporter-like_ATP-bd"/>
</dbReference>
<dbReference type="EMBL" id="RCHT01000045">
    <property type="protein sequence ID" value="RLL07658.1"/>
    <property type="molecule type" value="Genomic_DNA"/>
</dbReference>
<dbReference type="PANTHER" id="PTHR45772:SF7">
    <property type="entry name" value="AMINO ACID ABC TRANSPORTER ATP-BINDING PROTEIN"/>
    <property type="match status" value="1"/>
</dbReference>
<organism evidence="5 6">
    <name type="scientific">Anaerotruncus massiliensis</name>
    <name type="common">ex Liu et al. 2021</name>
    <dbReference type="NCBI Taxonomy" id="2321404"/>
    <lineage>
        <taxon>Bacteria</taxon>
        <taxon>Bacillati</taxon>
        <taxon>Bacillota</taxon>
        <taxon>Clostridia</taxon>
        <taxon>Eubacteriales</taxon>
        <taxon>Oscillospiraceae</taxon>
        <taxon>Anaerotruncus</taxon>
    </lineage>
</organism>
<comment type="caution">
    <text evidence="5">The sequence shown here is derived from an EMBL/GenBank/DDBJ whole genome shotgun (WGS) entry which is preliminary data.</text>
</comment>
<dbReference type="InterPro" id="IPR051120">
    <property type="entry name" value="ABC_AA/LPS_Transport"/>
</dbReference>
<dbReference type="SMART" id="SM00382">
    <property type="entry name" value="AAA"/>
    <property type="match status" value="1"/>
</dbReference>
<dbReference type="InterPro" id="IPR027417">
    <property type="entry name" value="P-loop_NTPase"/>
</dbReference>
<dbReference type="GO" id="GO:1903806">
    <property type="term" value="P:L-isoleucine import across plasma membrane"/>
    <property type="evidence" value="ECO:0007669"/>
    <property type="project" value="TreeGrafter"/>
</dbReference>
<dbReference type="AlphaFoldDB" id="A0A498CN66"/>
<dbReference type="PANTHER" id="PTHR45772">
    <property type="entry name" value="CONSERVED COMPONENT OF ABC TRANSPORTER FOR NATURAL AMINO ACIDS-RELATED"/>
    <property type="match status" value="1"/>
</dbReference>